<dbReference type="InterPro" id="IPR051539">
    <property type="entry name" value="T4SS-coupling_protein"/>
</dbReference>
<accession>A0A175Y6U1</accession>
<keyword evidence="5 7" id="KW-0472">Membrane</keyword>
<evidence type="ECO:0000256" key="3">
    <source>
        <dbReference type="ARBA" id="ARBA00022692"/>
    </source>
</evidence>
<comment type="caution">
    <text evidence="9">The sequence shown here is derived from an EMBL/GenBank/DDBJ whole genome shotgun (WGS) entry which is preliminary data.</text>
</comment>
<dbReference type="CDD" id="cd01127">
    <property type="entry name" value="TrwB_TraG_TraD_VirD4"/>
    <property type="match status" value="1"/>
</dbReference>
<feature type="compositionally biased region" description="Basic and acidic residues" evidence="6">
    <location>
        <begin position="777"/>
        <end position="818"/>
    </location>
</feature>
<dbReference type="EMBL" id="LQCK02000005">
    <property type="protein sequence ID" value="KZB96175.1"/>
    <property type="molecule type" value="Genomic_DNA"/>
</dbReference>
<evidence type="ECO:0000259" key="8">
    <source>
        <dbReference type="Pfam" id="PF10412"/>
    </source>
</evidence>
<evidence type="ECO:0000256" key="7">
    <source>
        <dbReference type="SAM" id="Phobius"/>
    </source>
</evidence>
<keyword evidence="3 7" id="KW-0812">Transmembrane</keyword>
<evidence type="ECO:0000256" key="2">
    <source>
        <dbReference type="ARBA" id="ARBA00022475"/>
    </source>
</evidence>
<dbReference type="InterPro" id="IPR019476">
    <property type="entry name" value="T4SS_TraD_DNA-bd"/>
</dbReference>
<dbReference type="RefSeq" id="WP_033967470.1">
    <property type="nucleotide sequence ID" value="NZ_LQCK02000005.1"/>
</dbReference>
<feature type="transmembrane region" description="Helical" evidence="7">
    <location>
        <begin position="133"/>
        <end position="156"/>
    </location>
</feature>
<feature type="region of interest" description="Disordered" evidence="6">
    <location>
        <begin position="730"/>
        <end position="839"/>
    </location>
</feature>
<proteinExistence type="predicted"/>
<evidence type="ECO:0000256" key="5">
    <source>
        <dbReference type="ARBA" id="ARBA00023136"/>
    </source>
</evidence>
<dbReference type="OrthoDB" id="102453at2"/>
<feature type="domain" description="Type IV secretion system coupling protein TraD DNA-binding" evidence="8">
    <location>
        <begin position="225"/>
        <end position="614"/>
    </location>
</feature>
<comment type="subcellular location">
    <subcellularLocation>
        <location evidence="1">Cell membrane</location>
        <topology evidence="1">Multi-pass membrane protein</topology>
    </subcellularLocation>
</comment>
<gene>
    <name evidence="9" type="ORF">AVM11_14295</name>
</gene>
<dbReference type="Pfam" id="PF10412">
    <property type="entry name" value="TrwB_AAD_bind"/>
    <property type="match status" value="1"/>
</dbReference>
<dbReference type="Gene3D" id="3.40.50.300">
    <property type="entry name" value="P-loop containing nucleotide triphosphate hydrolases"/>
    <property type="match status" value="2"/>
</dbReference>
<dbReference type="InterPro" id="IPR027417">
    <property type="entry name" value="P-loop_NTPase"/>
</dbReference>
<organism evidence="9 10">
    <name type="scientific">Sphingomonas melonis TY</name>
    <dbReference type="NCBI Taxonomy" id="621456"/>
    <lineage>
        <taxon>Bacteria</taxon>
        <taxon>Pseudomonadati</taxon>
        <taxon>Pseudomonadota</taxon>
        <taxon>Alphaproteobacteria</taxon>
        <taxon>Sphingomonadales</taxon>
        <taxon>Sphingomonadaceae</taxon>
        <taxon>Sphingomonas</taxon>
    </lineage>
</organism>
<evidence type="ECO:0000256" key="1">
    <source>
        <dbReference type="ARBA" id="ARBA00004651"/>
    </source>
</evidence>
<reference evidence="9" key="1">
    <citation type="submission" date="2016-03" db="EMBL/GenBank/DDBJ databases">
        <title>Sphingomonas melonis TY, whole genome shotgun sequencing.</title>
        <authorList>
            <person name="Wang H."/>
            <person name="Zhu P."/>
        </authorList>
    </citation>
    <scope>NUCLEOTIDE SEQUENCE [LARGE SCALE GENOMIC DNA]</scope>
    <source>
        <strain evidence="9">TY</strain>
    </source>
</reference>
<dbReference type="PANTHER" id="PTHR37937">
    <property type="entry name" value="CONJUGATIVE TRANSFER: DNA TRANSPORT"/>
    <property type="match status" value="1"/>
</dbReference>
<evidence type="ECO:0000313" key="9">
    <source>
        <dbReference type="EMBL" id="KZB96175.1"/>
    </source>
</evidence>
<evidence type="ECO:0000256" key="6">
    <source>
        <dbReference type="SAM" id="MobiDB-lite"/>
    </source>
</evidence>
<evidence type="ECO:0000313" key="10">
    <source>
        <dbReference type="Proteomes" id="UP000078460"/>
    </source>
</evidence>
<dbReference type="Proteomes" id="UP000078460">
    <property type="component" value="Unassembled WGS sequence"/>
</dbReference>
<keyword evidence="10" id="KW-1185">Reference proteome</keyword>
<keyword evidence="4 7" id="KW-1133">Transmembrane helix</keyword>
<protein>
    <submittedName>
        <fullName evidence="9">Conjugal transfer protein TraD</fullName>
    </submittedName>
</protein>
<dbReference type="PANTHER" id="PTHR37937:SF1">
    <property type="entry name" value="CONJUGATIVE TRANSFER: DNA TRANSPORT"/>
    <property type="match status" value="1"/>
</dbReference>
<dbReference type="SUPFAM" id="SSF52540">
    <property type="entry name" value="P-loop containing nucleoside triphosphate hydrolases"/>
    <property type="match status" value="1"/>
</dbReference>
<dbReference type="AlphaFoldDB" id="A0A175Y6U1"/>
<name>A0A175Y6U1_9SPHN</name>
<feature type="transmembrane region" description="Helical" evidence="7">
    <location>
        <begin position="53"/>
        <end position="73"/>
    </location>
</feature>
<evidence type="ECO:0000256" key="4">
    <source>
        <dbReference type="ARBA" id="ARBA00022989"/>
    </source>
</evidence>
<feature type="region of interest" description="Disordered" evidence="6">
    <location>
        <begin position="629"/>
        <end position="699"/>
    </location>
</feature>
<dbReference type="GO" id="GO:0005886">
    <property type="term" value="C:plasma membrane"/>
    <property type="evidence" value="ECO:0007669"/>
    <property type="project" value="UniProtKB-SubCell"/>
</dbReference>
<keyword evidence="2" id="KW-1003">Cell membrane</keyword>
<sequence>MRSGDIRFNGQAATVKHHSARGRITRNSGNFTRGSQLLASQYKMTWAGLQVPIWIWLGTFIVLFNIFVWLGLAEHEFQLDLMKLYSAIWTWVGGDKFHLINLTLPNGIVTKVPIGYVPYEPHVVHAWAKTVKIFLTTLVMSAFIAAPIIMWFIMWANKRGSDMLQERHNRGALLVERDVLVKTVSGHNRRKFRTECAEHDPPYVPELVAKAPILDRIDRGIHVPYTIAGIPYPWRLEQSHTMLIGTTGTGKTTQLRSHVSQLRARGHRAVIFDLTGVFVETFYNPETDVILNPMDERCAPWTLFDECRNYADFVSAASALIPSHPDDKEPFWQNAARMLFIEMCLKLQEMGEANNAAIAHHLMQADLKSINAKLDDTIAAPLTTEKAARMAESIRSVLNVNGQALRFMPDPVPGGPPAFSIRDWIATDNRDGSIMFITGSYNDLEMTRGLFTLWIDLAVNNLMRLPKTRDLRTWYLFDEVHALHALPGIEHGLQSARNFGGAFVLGIHSFDKLVATYGLQNATALTGLARTKLILATADRTTAEKCSEFIGSREVRQMDEAYSYGYNNTRDASTLTPRTAIEPLVIPDDINNLPSLHGFVKFPDGFPAARIELKYRSYAEVAPGAVPRKNFKPTEYVSPEDRRRQNTRNNGADEGGEGGREHTPTRPVGGVEAKERQEPDLTASQPEKPRSEAEKAAAAMEVTGSLPVVIDQITGKGVASSPTGVDAVRASDAATRVGGEPSKPVTGGSSSLDAQLGGMGMSLIENRAGPQSGVDPTRGEASRHAPESRSDRGDADRHEDQATRELRDGFATQRDPDHHHRHHGPDHSPEIDDDMDMGM</sequence>